<sequence length="22" mass="2473">MARDKSGEALFYSCTSRLVLKP</sequence>
<keyword evidence="2" id="KW-1185">Reference proteome</keyword>
<evidence type="ECO:0000313" key="2">
    <source>
        <dbReference type="Proteomes" id="UP000634136"/>
    </source>
</evidence>
<reference evidence="1" key="1">
    <citation type="submission" date="2020-09" db="EMBL/GenBank/DDBJ databases">
        <title>Genome-Enabled Discovery of Anthraquinone Biosynthesis in Senna tora.</title>
        <authorList>
            <person name="Kang S.-H."/>
            <person name="Pandey R.P."/>
            <person name="Lee C.-M."/>
            <person name="Sim J.-S."/>
            <person name="Jeong J.-T."/>
            <person name="Choi B.-S."/>
            <person name="Jung M."/>
            <person name="Ginzburg D."/>
            <person name="Zhao K."/>
            <person name="Won S.Y."/>
            <person name="Oh T.-J."/>
            <person name="Yu Y."/>
            <person name="Kim N.-H."/>
            <person name="Lee O.R."/>
            <person name="Lee T.-H."/>
            <person name="Bashyal P."/>
            <person name="Kim T.-S."/>
            <person name="Lee W.-H."/>
            <person name="Kawkins C."/>
            <person name="Kim C.-K."/>
            <person name="Kim J.S."/>
            <person name="Ahn B.O."/>
            <person name="Rhee S.Y."/>
            <person name="Sohng J.K."/>
        </authorList>
    </citation>
    <scope>NUCLEOTIDE SEQUENCE</scope>
    <source>
        <tissue evidence="1">Leaf</tissue>
    </source>
</reference>
<comment type="caution">
    <text evidence="1">The sequence shown here is derived from an EMBL/GenBank/DDBJ whole genome shotgun (WGS) entry which is preliminary data.</text>
</comment>
<accession>A0A834TCA0</accession>
<proteinExistence type="predicted"/>
<dbReference type="Proteomes" id="UP000634136">
    <property type="component" value="Unassembled WGS sequence"/>
</dbReference>
<organism evidence="1 2">
    <name type="scientific">Senna tora</name>
    <dbReference type="NCBI Taxonomy" id="362788"/>
    <lineage>
        <taxon>Eukaryota</taxon>
        <taxon>Viridiplantae</taxon>
        <taxon>Streptophyta</taxon>
        <taxon>Embryophyta</taxon>
        <taxon>Tracheophyta</taxon>
        <taxon>Spermatophyta</taxon>
        <taxon>Magnoliopsida</taxon>
        <taxon>eudicotyledons</taxon>
        <taxon>Gunneridae</taxon>
        <taxon>Pentapetalae</taxon>
        <taxon>rosids</taxon>
        <taxon>fabids</taxon>
        <taxon>Fabales</taxon>
        <taxon>Fabaceae</taxon>
        <taxon>Caesalpinioideae</taxon>
        <taxon>Cassia clade</taxon>
        <taxon>Senna</taxon>
    </lineage>
</organism>
<dbReference type="AlphaFoldDB" id="A0A834TCA0"/>
<name>A0A834TCA0_9FABA</name>
<gene>
    <name evidence="1" type="ORF">G2W53_024106</name>
</gene>
<evidence type="ECO:0000313" key="1">
    <source>
        <dbReference type="EMBL" id="KAF7818651.1"/>
    </source>
</evidence>
<dbReference type="EMBL" id="JAAIUW010000008">
    <property type="protein sequence ID" value="KAF7818651.1"/>
    <property type="molecule type" value="Genomic_DNA"/>
</dbReference>
<protein>
    <submittedName>
        <fullName evidence="1">Uncharacterized protein</fullName>
    </submittedName>
</protein>